<dbReference type="SUPFAM" id="SSF56059">
    <property type="entry name" value="Glutathione synthetase ATP-binding domain-like"/>
    <property type="match status" value="2"/>
</dbReference>
<dbReference type="Pfam" id="PF07478">
    <property type="entry name" value="Dala_Dala_lig_C"/>
    <property type="match status" value="2"/>
</dbReference>
<name>A0AAX4PBC1_9CHLO</name>
<dbReference type="InterPro" id="IPR016185">
    <property type="entry name" value="PreATP-grasp_dom_sf"/>
</dbReference>
<dbReference type="InterPro" id="IPR011095">
    <property type="entry name" value="Dala_Dala_lig_C"/>
</dbReference>
<dbReference type="GO" id="GO:0008716">
    <property type="term" value="F:D-alanine-D-alanine ligase activity"/>
    <property type="evidence" value="ECO:0007669"/>
    <property type="project" value="InterPro"/>
</dbReference>
<evidence type="ECO:0000313" key="12">
    <source>
        <dbReference type="Proteomes" id="UP001472866"/>
    </source>
</evidence>
<accession>A0AAX4PBC1</accession>
<keyword evidence="6" id="KW-0573">Peptidoglycan synthesis</keyword>
<dbReference type="Pfam" id="PF01820">
    <property type="entry name" value="Dala_Dala_lig_N"/>
    <property type="match status" value="2"/>
</dbReference>
<evidence type="ECO:0000256" key="5">
    <source>
        <dbReference type="ARBA" id="ARBA00022960"/>
    </source>
</evidence>
<protein>
    <submittedName>
        <fullName evidence="11">D-alanine--D-alanine ligase</fullName>
    </submittedName>
</protein>
<dbReference type="GO" id="GO:0046872">
    <property type="term" value="F:metal ion binding"/>
    <property type="evidence" value="ECO:0007669"/>
    <property type="project" value="InterPro"/>
</dbReference>
<evidence type="ECO:0000256" key="7">
    <source>
        <dbReference type="ARBA" id="ARBA00023316"/>
    </source>
</evidence>
<dbReference type="InterPro" id="IPR011761">
    <property type="entry name" value="ATP-grasp"/>
</dbReference>
<dbReference type="GO" id="GO:0005524">
    <property type="term" value="F:ATP binding"/>
    <property type="evidence" value="ECO:0007669"/>
    <property type="project" value="UniProtKB-UniRule"/>
</dbReference>
<dbReference type="EMBL" id="CP151507">
    <property type="protein sequence ID" value="WZN63076.1"/>
    <property type="molecule type" value="Genomic_DNA"/>
</dbReference>
<dbReference type="GO" id="GO:0071555">
    <property type="term" value="P:cell wall organization"/>
    <property type="evidence" value="ECO:0007669"/>
    <property type="project" value="UniProtKB-KW"/>
</dbReference>
<dbReference type="Proteomes" id="UP001472866">
    <property type="component" value="Chromosome 07"/>
</dbReference>
<evidence type="ECO:0000256" key="2">
    <source>
        <dbReference type="ARBA" id="ARBA00022598"/>
    </source>
</evidence>
<evidence type="ECO:0000256" key="9">
    <source>
        <dbReference type="SAM" id="MobiDB-lite"/>
    </source>
</evidence>
<reference evidence="11 12" key="1">
    <citation type="submission" date="2024-03" db="EMBL/GenBank/DDBJ databases">
        <title>Complete genome sequence of the green alga Chloropicon roscoffensis RCC1871.</title>
        <authorList>
            <person name="Lemieux C."/>
            <person name="Pombert J.-F."/>
            <person name="Otis C."/>
            <person name="Turmel M."/>
        </authorList>
    </citation>
    <scope>NUCLEOTIDE SEQUENCE [LARGE SCALE GENOMIC DNA]</scope>
    <source>
        <strain evidence="11 12">RCC1871</strain>
    </source>
</reference>
<keyword evidence="7" id="KW-0961">Cell wall biogenesis/degradation</keyword>
<feature type="region of interest" description="Disordered" evidence="9">
    <location>
        <begin position="107"/>
        <end position="126"/>
    </location>
</feature>
<evidence type="ECO:0000256" key="1">
    <source>
        <dbReference type="ARBA" id="ARBA00010871"/>
    </source>
</evidence>
<keyword evidence="2 11" id="KW-0436">Ligase</keyword>
<dbReference type="PROSITE" id="PS00844">
    <property type="entry name" value="DALA_DALA_LIGASE_2"/>
    <property type="match status" value="1"/>
</dbReference>
<gene>
    <name evidence="11" type="ORF">HKI87_07g46210</name>
</gene>
<dbReference type="PANTHER" id="PTHR23132">
    <property type="entry name" value="D-ALANINE--D-ALANINE LIGASE"/>
    <property type="match status" value="1"/>
</dbReference>
<dbReference type="Gene3D" id="3.30.470.20">
    <property type="entry name" value="ATP-grasp fold, B domain"/>
    <property type="match status" value="2"/>
</dbReference>
<evidence type="ECO:0000256" key="8">
    <source>
        <dbReference type="PROSITE-ProRule" id="PRU00409"/>
    </source>
</evidence>
<evidence type="ECO:0000259" key="10">
    <source>
        <dbReference type="PROSITE" id="PS50975"/>
    </source>
</evidence>
<comment type="similarity">
    <text evidence="1">Belongs to the D-alanine--D-alanine ligase family.</text>
</comment>
<evidence type="ECO:0000313" key="11">
    <source>
        <dbReference type="EMBL" id="WZN63076.1"/>
    </source>
</evidence>
<feature type="domain" description="ATP-grasp" evidence="10">
    <location>
        <begin position="427"/>
        <end position="655"/>
    </location>
</feature>
<keyword evidence="3 8" id="KW-0547">Nucleotide-binding</keyword>
<proteinExistence type="inferred from homology"/>
<evidence type="ECO:0000256" key="4">
    <source>
        <dbReference type="ARBA" id="ARBA00022840"/>
    </source>
</evidence>
<dbReference type="GO" id="GO:0008360">
    <property type="term" value="P:regulation of cell shape"/>
    <property type="evidence" value="ECO:0007669"/>
    <property type="project" value="UniProtKB-KW"/>
</dbReference>
<feature type="region of interest" description="Disordered" evidence="9">
    <location>
        <begin position="15"/>
        <end position="45"/>
    </location>
</feature>
<keyword evidence="4 8" id="KW-0067">ATP-binding</keyword>
<evidence type="ECO:0000256" key="3">
    <source>
        <dbReference type="ARBA" id="ARBA00022741"/>
    </source>
</evidence>
<dbReference type="AlphaFoldDB" id="A0AAX4PBC1"/>
<keyword evidence="12" id="KW-1185">Reference proteome</keyword>
<dbReference type="PANTHER" id="PTHR23132:SF0">
    <property type="entry name" value="D-ALANINE-D-ALANINE LIGASE FAMILY"/>
    <property type="match status" value="1"/>
</dbReference>
<keyword evidence="5" id="KW-0133">Cell shape</keyword>
<evidence type="ECO:0000256" key="6">
    <source>
        <dbReference type="ARBA" id="ARBA00022984"/>
    </source>
</evidence>
<feature type="domain" description="ATP-grasp" evidence="10">
    <location>
        <begin position="1143"/>
        <end position="1204"/>
    </location>
</feature>
<dbReference type="InterPro" id="IPR011127">
    <property type="entry name" value="Dala_Dala_lig_N"/>
</dbReference>
<dbReference type="InterPro" id="IPR000291">
    <property type="entry name" value="D-Ala_lig_Van_CS"/>
</dbReference>
<dbReference type="PROSITE" id="PS50975">
    <property type="entry name" value="ATP_GRASP"/>
    <property type="match status" value="2"/>
</dbReference>
<dbReference type="SUPFAM" id="SSF52440">
    <property type="entry name" value="PreATP-grasp domain"/>
    <property type="match status" value="2"/>
</dbReference>
<organism evidence="11 12">
    <name type="scientific">Chloropicon roscoffensis</name>
    <dbReference type="NCBI Taxonomy" id="1461544"/>
    <lineage>
        <taxon>Eukaryota</taxon>
        <taxon>Viridiplantae</taxon>
        <taxon>Chlorophyta</taxon>
        <taxon>Chloropicophyceae</taxon>
        <taxon>Chloropicales</taxon>
        <taxon>Chloropicaceae</taxon>
        <taxon>Chloropicon</taxon>
    </lineage>
</organism>
<dbReference type="Gene3D" id="3.40.50.20">
    <property type="match status" value="2"/>
</dbReference>
<sequence length="1212" mass="131629">MTRVGSRGLTSCFHHSGGGRLAPRRRAAATWSASSRPRARTTRRPRLESLLARSVGSESDRSEYYASMTLVVLRKLAKDLGIKGSWKLNKGKLVEVLVGHEESQGGVLGAEDDLRGQSGHEGGHERGGAADAILSLIPGTASELATWSVEELRDLAGRVNQAKRGYGEYGDEAIKSHTKLRKAELVAELCAAREAADRPAGAGGGLPDSIFDASNLEPLADNELFSVDPDLYTYLKESGEGAGSDLLSLEGSAGKAAQDAGGRLGSAAQGLSPSELLMNAMGGGTDFGRLDHLTVAVICGGPTAERGISLNSARSLLDHLKSDKVDVLTYYMDTATRTYPLSNAQLYSNTPSDFDFKLAKDGNGEPFTSPEHLVEHLKTSADVVFPMIHGEWGECGQLQRLLEREEIPFVGSSAETCERAFDKHAACEAISDQGYQTIPSLSVDASTLADLPSRLRDWLGLNRFDEEALFVVKPCLGGSSIGVEVVRGYDEATLALQRLVDATPERSFVLQPYVNGVEFTVNVVETSKGPVALVPTEIEIAEREGRPKVFDFRSKYLPSLDVQMHTPPVSFSESITGLVMRQAEDLFSKLDLRDFARFDGWFLSKREASRVLRKPVPFVFSDLNIIPGIEQNSFLFRQAACVGLSHSAVLTNVMRNACSRQDMQFPEGRTTIAAPASPGSRDIQRSSRQKVFVLCGGETSERQVSLMSGLNTWLKLSKYADLDVVPFLLAAPMVSRDAHSAKYQEMMTHRTQLLEFGCPEEQLPSNLQPQLVLKDTKGGGSGLPLEHWKVWRVPYAGMLFHTVEEVDKFCEDRSEEGRNGSQHGTLRPLDENDMGVSAYFATDRGLEDVLYDRLEDAELVGLQKLNSRWKNSEKFNVAAFVEEAKQENAVVFLAMHGGVGEDGTIQRLLEQRGVRFTGSSSSACQVCMDKMFTAELIGRLAAEGVKAAPKKALYYNNLLANSECGQCADESWTNLVGQLDAQSLCIKPCGDGCSTGVAKLNGPGDLRVYSRAVTENDQEIRGNALSEPHPPVALPENAFCPFIIEPFVETAEVRIRRAGDGEGDGEELLMAGDSKWIEVTVGLVGRQGQMRALQPSITIREFGSILTLEEKFQGGTGINLTPPPQDVVSGACIKTAQMRLELVAASLGLSGFARIDAFLHTDTAELIIIEVNSIPGLTPSTVLFQQAMAEEPAIFPEQFFRMIVDTAAASDP</sequence>